<evidence type="ECO:0000313" key="6">
    <source>
        <dbReference type="Proteomes" id="UP000094329"/>
    </source>
</evidence>
<feature type="transmembrane region" description="Helical" evidence="4">
    <location>
        <begin position="7"/>
        <end position="30"/>
    </location>
</feature>
<gene>
    <name evidence="5" type="ORF">BGC07_15395</name>
</gene>
<evidence type="ECO:0000256" key="1">
    <source>
        <dbReference type="ARBA" id="ARBA00022692"/>
    </source>
</evidence>
<dbReference type="SUPFAM" id="SSF103473">
    <property type="entry name" value="MFS general substrate transporter"/>
    <property type="match status" value="1"/>
</dbReference>
<keyword evidence="1 4" id="KW-0812">Transmembrane</keyword>
<sequence>MNKAIIATVAIAIPCMMSTGILFSLTVLYFTGVLHLGTTKSYNLNTSFFSLFYCLPLFAGYLSDKYLDAKKILVIGLTFSSAGFFLLSINILLTLSLTFMAVGGGCFLPSIWKLLNNAADRVPRKRLNSFVLSYSALAVSSLISSFLAGFAANKYGYSVVFLIGAIFNLISLCVFFVNRGLYPKASAYCSSGYGFILLAVGIACTYLLMSNATLCEYIIYFTSLSIVVFFHIYIYKE</sequence>
<dbReference type="RefSeq" id="WP_069313961.1">
    <property type="nucleotide sequence ID" value="NZ_MDTU01000002.1"/>
</dbReference>
<keyword evidence="2 4" id="KW-1133">Transmembrane helix</keyword>
<evidence type="ECO:0008006" key="7">
    <source>
        <dbReference type="Google" id="ProtNLM"/>
    </source>
</evidence>
<feature type="transmembrane region" description="Helical" evidence="4">
    <location>
        <begin position="97"/>
        <end position="115"/>
    </location>
</feature>
<feature type="transmembrane region" description="Helical" evidence="4">
    <location>
        <begin position="42"/>
        <end position="60"/>
    </location>
</feature>
<comment type="caution">
    <text evidence="5">The sequence shown here is derived from an EMBL/GenBank/DDBJ whole genome shotgun (WGS) entry which is preliminary data.</text>
</comment>
<evidence type="ECO:0000256" key="4">
    <source>
        <dbReference type="SAM" id="Phobius"/>
    </source>
</evidence>
<dbReference type="Gene3D" id="1.20.1250.20">
    <property type="entry name" value="MFS general substrate transporter like domains"/>
    <property type="match status" value="1"/>
</dbReference>
<accession>A0ABX3A1F5</accession>
<feature type="transmembrane region" description="Helical" evidence="4">
    <location>
        <begin position="157"/>
        <end position="178"/>
    </location>
</feature>
<keyword evidence="6" id="KW-1185">Reference proteome</keyword>
<dbReference type="InterPro" id="IPR011701">
    <property type="entry name" value="MFS"/>
</dbReference>
<keyword evidence="3 4" id="KW-0472">Membrane</keyword>
<organism evidence="5 6">
    <name type="scientific">Piscirickettsia litoralis</name>
    <dbReference type="NCBI Taxonomy" id="1891921"/>
    <lineage>
        <taxon>Bacteria</taxon>
        <taxon>Pseudomonadati</taxon>
        <taxon>Pseudomonadota</taxon>
        <taxon>Gammaproteobacteria</taxon>
        <taxon>Thiotrichales</taxon>
        <taxon>Piscirickettsiaceae</taxon>
        <taxon>Piscirickettsia</taxon>
    </lineage>
</organism>
<feature type="transmembrane region" description="Helical" evidence="4">
    <location>
        <begin position="72"/>
        <end position="91"/>
    </location>
</feature>
<feature type="transmembrane region" description="Helical" evidence="4">
    <location>
        <begin position="217"/>
        <end position="235"/>
    </location>
</feature>
<dbReference type="Pfam" id="PF07690">
    <property type="entry name" value="MFS_1"/>
    <property type="match status" value="1"/>
</dbReference>
<evidence type="ECO:0000256" key="2">
    <source>
        <dbReference type="ARBA" id="ARBA00022989"/>
    </source>
</evidence>
<dbReference type="InterPro" id="IPR036259">
    <property type="entry name" value="MFS_trans_sf"/>
</dbReference>
<dbReference type="EMBL" id="MDTU01000002">
    <property type="protein sequence ID" value="ODN41496.1"/>
    <property type="molecule type" value="Genomic_DNA"/>
</dbReference>
<feature type="transmembrane region" description="Helical" evidence="4">
    <location>
        <begin position="127"/>
        <end position="151"/>
    </location>
</feature>
<proteinExistence type="predicted"/>
<name>A0ABX3A1F5_9GAMM</name>
<evidence type="ECO:0000313" key="5">
    <source>
        <dbReference type="EMBL" id="ODN41496.1"/>
    </source>
</evidence>
<protein>
    <recommendedName>
        <fullName evidence="7">Major facilitator superfamily (MFS) profile domain-containing protein</fullName>
    </recommendedName>
</protein>
<feature type="transmembrane region" description="Helical" evidence="4">
    <location>
        <begin position="190"/>
        <end position="211"/>
    </location>
</feature>
<dbReference type="Proteomes" id="UP000094329">
    <property type="component" value="Unassembled WGS sequence"/>
</dbReference>
<evidence type="ECO:0000256" key="3">
    <source>
        <dbReference type="ARBA" id="ARBA00023136"/>
    </source>
</evidence>
<reference evidence="5 6" key="1">
    <citation type="submission" date="2016-08" db="EMBL/GenBank/DDBJ databases">
        <title>Draft genome sequence of Candidatus Piscirickettsia litoralis, from seawater.</title>
        <authorList>
            <person name="Wan X."/>
            <person name="Lee A.J."/>
            <person name="Hou S."/>
            <person name="Donachie S.P."/>
        </authorList>
    </citation>
    <scope>NUCLEOTIDE SEQUENCE [LARGE SCALE GENOMIC DNA]</scope>
    <source>
        <strain evidence="5 6">Y2</strain>
    </source>
</reference>